<dbReference type="SUPFAM" id="SSF53756">
    <property type="entry name" value="UDP-Glycosyltransferase/glycogen phosphorylase"/>
    <property type="match status" value="1"/>
</dbReference>
<name>A0ABT4UF99_9BACT</name>
<dbReference type="Gene3D" id="3.40.50.2000">
    <property type="entry name" value="Glycogen Phosphorylase B"/>
    <property type="match status" value="2"/>
</dbReference>
<accession>A0ABT4UF99</accession>
<evidence type="ECO:0000259" key="1">
    <source>
        <dbReference type="Pfam" id="PF00534"/>
    </source>
</evidence>
<dbReference type="GO" id="GO:0016757">
    <property type="term" value="F:glycosyltransferase activity"/>
    <property type="evidence" value="ECO:0007669"/>
    <property type="project" value="UniProtKB-KW"/>
</dbReference>
<gene>
    <name evidence="2" type="ORF">O3P16_01775</name>
</gene>
<dbReference type="Pfam" id="PF00534">
    <property type="entry name" value="Glycos_transf_1"/>
    <property type="match status" value="1"/>
</dbReference>
<evidence type="ECO:0000313" key="2">
    <source>
        <dbReference type="EMBL" id="MDA3613522.1"/>
    </source>
</evidence>
<protein>
    <submittedName>
        <fullName evidence="2">Glycosyltransferase</fullName>
        <ecNumber evidence="2">2.4.-.-</ecNumber>
    </submittedName>
</protein>
<dbReference type="PANTHER" id="PTHR12526">
    <property type="entry name" value="GLYCOSYLTRANSFERASE"/>
    <property type="match status" value="1"/>
</dbReference>
<dbReference type="RefSeq" id="WP_407029852.1">
    <property type="nucleotide sequence ID" value="NZ_JAQGEF010000002.1"/>
</dbReference>
<dbReference type="EMBL" id="JAQGEF010000002">
    <property type="protein sequence ID" value="MDA3613522.1"/>
    <property type="molecule type" value="Genomic_DNA"/>
</dbReference>
<dbReference type="Proteomes" id="UP001210231">
    <property type="component" value="Unassembled WGS sequence"/>
</dbReference>
<dbReference type="SUPFAM" id="SSF48208">
    <property type="entry name" value="Six-hairpin glycosidases"/>
    <property type="match status" value="1"/>
</dbReference>
<dbReference type="InterPro" id="IPR001296">
    <property type="entry name" value="Glyco_trans_1"/>
</dbReference>
<evidence type="ECO:0000313" key="3">
    <source>
        <dbReference type="Proteomes" id="UP001210231"/>
    </source>
</evidence>
<dbReference type="InterPro" id="IPR008928">
    <property type="entry name" value="6-hairpin_glycosidase_sf"/>
</dbReference>
<keyword evidence="3" id="KW-1185">Reference proteome</keyword>
<sequence length="775" mass="88480">MKNNQILNELDEFTEQLPEKVIDNGTAIDGNEVKLPEITFITSYPPRECGIATYSQDLIEVLNNKFNQSFTIKICALESENEIHDYFEEIKYTLNVDEPGAFANMAETINQDPDISLVVIQHEFGFFEKSKKGFHQFLEVLEKPVITVFHTVLPNPNSILKTDIQVISNLSKGVIVMTNNSSKILTEDYDIPIDKIKVIPHGTHLVLRADKTTLKEKYKLTGRKKILSTFGLLSSGKSIETTLNALPAIIKENPDVLFLIIGKTHPSVVKQDGEIYREMLLAKITELKIQNHVHFVNKFLPLHELLEYLQLTDVYLFTSKDPLQAVSGTFSYAISSGCPVISTPIPHAREVLSNEAGIIIDFDDDSQLAQSVLNLLEDEELRRNISSNGLHKMASTAWENAAVAHAVLFETMSEIQISLQYNIPPINLKHFKEMTTDFAMLQFSKMDQPDIESGYTLDDNARAMIAMCQYLDCTKDQTSIVYIERYLNFIRYCIQNNGFFLNYVDKEGSFTEQNYSTNLEDSNGRAIWALGYLISLNKRLPDYLVNEALSIMANASQNVKNMYSSRAMAFTIKGLYYQYTVKKSESDRSLVVELADRLVQMYRHESDDNWHWFESYLTYANSTLPEAMLCAWSVTGDQVYKEVARKTFKFLLGKTFGKNGINVISNKQWLYRKVDLFPIPIGGEQPIDVAYTVLALRKFYEVFKDDQYLIKMKIAFDWFLGKNHLKQIIYNPCTGGCYDGLEDNYVNLNQGAESTVSYLMARLTVDKYFNIKKIS</sequence>
<organism evidence="2 3">
    <name type="scientific">Polluticaenibacter yanchengensis</name>
    <dbReference type="NCBI Taxonomy" id="3014562"/>
    <lineage>
        <taxon>Bacteria</taxon>
        <taxon>Pseudomonadati</taxon>
        <taxon>Bacteroidota</taxon>
        <taxon>Chitinophagia</taxon>
        <taxon>Chitinophagales</taxon>
        <taxon>Chitinophagaceae</taxon>
        <taxon>Polluticaenibacter</taxon>
    </lineage>
</organism>
<dbReference type="EC" id="2.4.-.-" evidence="2"/>
<keyword evidence="2" id="KW-0328">Glycosyltransferase</keyword>
<feature type="domain" description="Glycosyl transferase family 1" evidence="1">
    <location>
        <begin position="210"/>
        <end position="389"/>
    </location>
</feature>
<proteinExistence type="predicted"/>
<dbReference type="PANTHER" id="PTHR12526:SF572">
    <property type="entry name" value="BLL5144 PROTEIN"/>
    <property type="match status" value="1"/>
</dbReference>
<dbReference type="Gene3D" id="1.50.10.20">
    <property type="match status" value="1"/>
</dbReference>
<keyword evidence="2" id="KW-0808">Transferase</keyword>
<reference evidence="2 3" key="1">
    <citation type="submission" date="2022-12" db="EMBL/GenBank/DDBJ databases">
        <title>Chitinophagaceae gen. sp. nov., a new member of the family Chitinophagaceae, isolated from soil in a chemical factory.</title>
        <authorList>
            <person name="Ke Z."/>
        </authorList>
    </citation>
    <scope>NUCLEOTIDE SEQUENCE [LARGE SCALE GENOMIC DNA]</scope>
    <source>
        <strain evidence="2 3">LY-5</strain>
    </source>
</reference>
<comment type="caution">
    <text evidence="2">The sequence shown here is derived from an EMBL/GenBank/DDBJ whole genome shotgun (WGS) entry which is preliminary data.</text>
</comment>